<reference evidence="10 11" key="1">
    <citation type="submission" date="2017-08" db="EMBL/GenBank/DDBJ databases">
        <title>USMARCv1.0.</title>
        <authorList>
            <person name="Hannum G.I."/>
            <person name="Koren S."/>
            <person name="Schroeder S.G."/>
            <person name="Chin S.C."/>
            <person name="Nonneman D.J."/>
            <person name="Becker S.A."/>
            <person name="Rosen B.D."/>
            <person name="Bickhart D.M."/>
            <person name="Putnam N.H."/>
            <person name="Green R.E."/>
            <person name="Tuggle C.K."/>
            <person name="Liu H."/>
            <person name="Rohrer G.A."/>
            <person name="Warr A."/>
            <person name="Hall R."/>
            <person name="Kim K."/>
            <person name="Hume D.A."/>
            <person name="Talbot R."/>
            <person name="Chow W."/>
            <person name="Howe K."/>
            <person name="Schwartz A.S."/>
            <person name="Watson M."/>
            <person name="Archibald A.L."/>
            <person name="Phillippy A.M."/>
            <person name="Smith T.P.L."/>
        </authorList>
    </citation>
    <scope>NUCLEOTIDE SEQUENCE [LARGE SCALE GENOMIC DNA]</scope>
</reference>
<keyword evidence="3 7" id="KW-0812">Transmembrane</keyword>
<evidence type="ECO:0000256" key="5">
    <source>
        <dbReference type="ARBA" id="ARBA00023136"/>
    </source>
</evidence>
<feature type="compositionally biased region" description="Basic and acidic residues" evidence="8">
    <location>
        <begin position="318"/>
        <end position="330"/>
    </location>
</feature>
<evidence type="ECO:0000256" key="7">
    <source>
        <dbReference type="RuleBase" id="RU079119"/>
    </source>
</evidence>
<dbReference type="InterPro" id="IPR039859">
    <property type="entry name" value="PFA4/ZDH16/20/ERF2-like"/>
</dbReference>
<feature type="transmembrane region" description="Helical" evidence="7">
    <location>
        <begin position="231"/>
        <end position="260"/>
    </location>
</feature>
<sequence length="330" mass="36751">MRPLSGGGSPPVLPEAQPTEEKMVVPPRMSRVNGWSKPLHKFQVACWVVFLVLTSTNFGIFIPLMPPYWRYTAYGVTGSIFLFHLVVHIIAVSINPAEKSVHQKNYLEPMPVFDRSKHAHVIQDLYCHLCETNVDPKTKHCSACNKCVLGFDHHCKWLNNCVGRKNYRYFFSSVVSALAGLLCMFAILSYLFVQFLVDPMQLRTDPHFAGISRDTWLLFLPFLPVRAKAPVLLLIGLLVLVIIMVGLLLLGHLFFFHLYLSTCPEPRSASAEPCPVFAWSPGRQAGPAQSPETPEHGGQITGRGETPWGAAGPGSVPRRAENLEESHKAP</sequence>
<evidence type="ECO:0000313" key="10">
    <source>
        <dbReference type="Ensembl" id="ENSSSCP00070015659.1"/>
    </source>
</evidence>
<evidence type="ECO:0000256" key="4">
    <source>
        <dbReference type="ARBA" id="ARBA00022989"/>
    </source>
</evidence>
<dbReference type="Ensembl" id="ENSSSCT00070018851.1">
    <property type="protein sequence ID" value="ENSSSCP00070015659.1"/>
    <property type="gene ID" value="ENSSSCG00070009727.1"/>
</dbReference>
<dbReference type="EC" id="2.3.1.225" evidence="7"/>
<dbReference type="Pfam" id="PF01529">
    <property type="entry name" value="DHHC"/>
    <property type="match status" value="1"/>
</dbReference>
<feature type="transmembrane region" description="Helical" evidence="7">
    <location>
        <begin position="44"/>
        <end position="65"/>
    </location>
</feature>
<accession>A0A4X1TKV4</accession>
<comment type="catalytic activity">
    <reaction evidence="7">
        <text>L-cysteinyl-[protein] + hexadecanoyl-CoA = S-hexadecanoyl-L-cysteinyl-[protein] + CoA</text>
        <dbReference type="Rhea" id="RHEA:36683"/>
        <dbReference type="Rhea" id="RHEA-COMP:10131"/>
        <dbReference type="Rhea" id="RHEA-COMP:11032"/>
        <dbReference type="ChEBI" id="CHEBI:29950"/>
        <dbReference type="ChEBI" id="CHEBI:57287"/>
        <dbReference type="ChEBI" id="CHEBI:57379"/>
        <dbReference type="ChEBI" id="CHEBI:74151"/>
        <dbReference type="EC" id="2.3.1.225"/>
    </reaction>
</comment>
<dbReference type="Proteomes" id="UP000694724">
    <property type="component" value="Unplaced"/>
</dbReference>
<feature type="transmembrane region" description="Helical" evidence="7">
    <location>
        <begin position="71"/>
        <end position="94"/>
    </location>
</feature>
<keyword evidence="5 7" id="KW-0472">Membrane</keyword>
<comment type="domain">
    <text evidence="7">The DHHC domain is required for palmitoyltransferase activity.</text>
</comment>
<evidence type="ECO:0000256" key="3">
    <source>
        <dbReference type="ARBA" id="ARBA00022692"/>
    </source>
</evidence>
<dbReference type="GO" id="GO:0019706">
    <property type="term" value="F:protein-cysteine S-palmitoyltransferase activity"/>
    <property type="evidence" value="ECO:0007669"/>
    <property type="project" value="UniProtKB-EC"/>
</dbReference>
<keyword evidence="6 7" id="KW-0012">Acyltransferase</keyword>
<evidence type="ECO:0000313" key="11">
    <source>
        <dbReference type="Proteomes" id="UP000314985"/>
    </source>
</evidence>
<feature type="domain" description="Palmitoyltransferase DHHC" evidence="9">
    <location>
        <begin position="123"/>
        <end position="260"/>
    </location>
</feature>
<comment type="subcellular location">
    <subcellularLocation>
        <location evidence="1">Membrane</location>
        <topology evidence="1">Multi-pass membrane protein</topology>
    </subcellularLocation>
</comment>
<organism evidence="10 11">
    <name type="scientific">Sus scrofa</name>
    <name type="common">Pig</name>
    <dbReference type="NCBI Taxonomy" id="9823"/>
    <lineage>
        <taxon>Eukaryota</taxon>
        <taxon>Metazoa</taxon>
        <taxon>Chordata</taxon>
        <taxon>Craniata</taxon>
        <taxon>Vertebrata</taxon>
        <taxon>Euteleostomi</taxon>
        <taxon>Mammalia</taxon>
        <taxon>Eutheria</taxon>
        <taxon>Laurasiatheria</taxon>
        <taxon>Artiodactyla</taxon>
        <taxon>Suina</taxon>
        <taxon>Suidae</taxon>
        <taxon>Sus</taxon>
    </lineage>
</organism>
<dbReference type="AlphaFoldDB" id="A0A4X1TKV4"/>
<dbReference type="Proteomes" id="UP000694725">
    <property type="component" value="Unplaced"/>
</dbReference>
<protein>
    <recommendedName>
        <fullName evidence="7">Palmitoyltransferase</fullName>
        <ecNumber evidence="7">2.3.1.225</ecNumber>
    </recommendedName>
</protein>
<evidence type="ECO:0000259" key="9">
    <source>
        <dbReference type="Pfam" id="PF01529"/>
    </source>
</evidence>
<evidence type="ECO:0000256" key="1">
    <source>
        <dbReference type="ARBA" id="ARBA00004141"/>
    </source>
</evidence>
<dbReference type="InterPro" id="IPR001594">
    <property type="entry name" value="Palmitoyltrfase_DHHC"/>
</dbReference>
<reference evidence="10" key="2">
    <citation type="submission" date="2025-05" db="UniProtKB">
        <authorList>
            <consortium name="Ensembl"/>
        </authorList>
    </citation>
    <scope>IDENTIFICATION</scope>
</reference>
<keyword evidence="2 7" id="KW-0808">Transferase</keyword>
<comment type="similarity">
    <text evidence="7">Belongs to the DHHC palmitoyltransferase family.</text>
</comment>
<proteinExistence type="inferred from homology"/>
<dbReference type="Ensembl" id="ENSSSCT00055030732.1">
    <property type="protein sequence ID" value="ENSSSCP00055024468.1"/>
    <property type="gene ID" value="ENSSSCG00055015580.1"/>
</dbReference>
<evidence type="ECO:0000256" key="2">
    <source>
        <dbReference type="ARBA" id="ARBA00022679"/>
    </source>
</evidence>
<feature type="region of interest" description="Disordered" evidence="8">
    <location>
        <begin position="1"/>
        <end position="21"/>
    </location>
</feature>
<dbReference type="Ensembl" id="ENSSSCT00045055096.1">
    <property type="protein sequence ID" value="ENSSSCP00045038406.1"/>
    <property type="gene ID" value="ENSSSCG00045032239.1"/>
</dbReference>
<dbReference type="Proteomes" id="UP000694728">
    <property type="component" value="Unplaced"/>
</dbReference>
<evidence type="ECO:0000256" key="8">
    <source>
        <dbReference type="SAM" id="MobiDB-lite"/>
    </source>
</evidence>
<keyword evidence="4 7" id="KW-1133">Transmembrane helix</keyword>
<dbReference type="Proteomes" id="UP000314985">
    <property type="component" value="Chromosome 16"/>
</dbReference>
<evidence type="ECO:0000256" key="6">
    <source>
        <dbReference type="ARBA" id="ARBA00023315"/>
    </source>
</evidence>
<feature type="transmembrane region" description="Helical" evidence="7">
    <location>
        <begin position="169"/>
        <end position="193"/>
    </location>
</feature>
<dbReference type="PANTHER" id="PTHR22883">
    <property type="entry name" value="ZINC FINGER DHHC DOMAIN CONTAINING PROTEIN"/>
    <property type="match status" value="1"/>
</dbReference>
<name>A0A4X1TKV4_PIG</name>
<dbReference type="GO" id="GO:0016020">
    <property type="term" value="C:membrane"/>
    <property type="evidence" value="ECO:0007669"/>
    <property type="project" value="UniProtKB-SubCell"/>
</dbReference>
<feature type="region of interest" description="Disordered" evidence="8">
    <location>
        <begin position="281"/>
        <end position="330"/>
    </location>
</feature>
<dbReference type="PANTHER" id="PTHR22883:SF22">
    <property type="entry name" value="PALMITOYLTRANSFERASE ZDHHC11-RELATED"/>
    <property type="match status" value="1"/>
</dbReference>
<dbReference type="PROSITE" id="PS50216">
    <property type="entry name" value="DHHC"/>
    <property type="match status" value="1"/>
</dbReference>
<dbReference type="Ensembl" id="ENSSSCT00065069687.1">
    <property type="protein sequence ID" value="ENSSSCP00065030366.1"/>
    <property type="gene ID" value="ENSSSCG00065050879.1"/>
</dbReference>